<dbReference type="AlphaFoldDB" id="A0A3M7R946"/>
<dbReference type="Proteomes" id="UP000276133">
    <property type="component" value="Unassembled WGS sequence"/>
</dbReference>
<reference evidence="2 3" key="1">
    <citation type="journal article" date="2018" name="Sci. Rep.">
        <title>Genomic signatures of local adaptation to the degree of environmental predictability in rotifers.</title>
        <authorList>
            <person name="Franch-Gras L."/>
            <person name="Hahn C."/>
            <person name="Garcia-Roger E.M."/>
            <person name="Carmona M.J."/>
            <person name="Serra M."/>
            <person name="Gomez A."/>
        </authorList>
    </citation>
    <scope>NUCLEOTIDE SEQUENCE [LARGE SCALE GENOMIC DNA]</scope>
    <source>
        <strain evidence="2">HYR1</strain>
    </source>
</reference>
<feature type="non-terminal residue" evidence="2">
    <location>
        <position position="1"/>
    </location>
</feature>
<protein>
    <submittedName>
        <fullName evidence="2">Uncharacterized protein</fullName>
    </submittedName>
</protein>
<keyword evidence="1" id="KW-1133">Transmembrane helix</keyword>
<proteinExistence type="predicted"/>
<accession>A0A3M7R946</accession>
<sequence length="109" mass="12548">FKNNLNNFLRVSVVKEYDFEIVVEYLLKVCTCPDLLKNNLLSRTFSPLSESKGCCRVFYKLNGVFQGVLKCYLLEINVSKKKKGAFFFAFLMGAVFTGYRFSSVQKTNK</sequence>
<gene>
    <name evidence="2" type="ORF">BpHYR1_033776</name>
</gene>
<keyword evidence="1" id="KW-0472">Membrane</keyword>
<name>A0A3M7R946_BRAPC</name>
<comment type="caution">
    <text evidence="2">The sequence shown here is derived from an EMBL/GenBank/DDBJ whole genome shotgun (WGS) entry which is preliminary data.</text>
</comment>
<keyword evidence="1" id="KW-0812">Transmembrane</keyword>
<organism evidence="2 3">
    <name type="scientific">Brachionus plicatilis</name>
    <name type="common">Marine rotifer</name>
    <name type="synonym">Brachionus muelleri</name>
    <dbReference type="NCBI Taxonomy" id="10195"/>
    <lineage>
        <taxon>Eukaryota</taxon>
        <taxon>Metazoa</taxon>
        <taxon>Spiralia</taxon>
        <taxon>Gnathifera</taxon>
        <taxon>Rotifera</taxon>
        <taxon>Eurotatoria</taxon>
        <taxon>Monogononta</taxon>
        <taxon>Pseudotrocha</taxon>
        <taxon>Ploima</taxon>
        <taxon>Brachionidae</taxon>
        <taxon>Brachionus</taxon>
    </lineage>
</organism>
<evidence type="ECO:0000313" key="3">
    <source>
        <dbReference type="Proteomes" id="UP000276133"/>
    </source>
</evidence>
<keyword evidence="3" id="KW-1185">Reference proteome</keyword>
<evidence type="ECO:0000313" key="2">
    <source>
        <dbReference type="EMBL" id="RNA20153.1"/>
    </source>
</evidence>
<evidence type="ECO:0000256" key="1">
    <source>
        <dbReference type="SAM" id="Phobius"/>
    </source>
</evidence>
<dbReference type="EMBL" id="REGN01003910">
    <property type="protein sequence ID" value="RNA20153.1"/>
    <property type="molecule type" value="Genomic_DNA"/>
</dbReference>
<feature type="transmembrane region" description="Helical" evidence="1">
    <location>
        <begin position="84"/>
        <end position="102"/>
    </location>
</feature>